<feature type="transmembrane region" description="Helical" evidence="1">
    <location>
        <begin position="124"/>
        <end position="142"/>
    </location>
</feature>
<keyword evidence="1" id="KW-0812">Transmembrane</keyword>
<organism evidence="2 3">
    <name type="scientific">Dictyobacter vulcani</name>
    <dbReference type="NCBI Taxonomy" id="2607529"/>
    <lineage>
        <taxon>Bacteria</taxon>
        <taxon>Bacillati</taxon>
        <taxon>Chloroflexota</taxon>
        <taxon>Ktedonobacteria</taxon>
        <taxon>Ktedonobacterales</taxon>
        <taxon>Dictyobacteraceae</taxon>
        <taxon>Dictyobacter</taxon>
    </lineage>
</organism>
<dbReference type="RefSeq" id="WP_151757988.1">
    <property type="nucleotide sequence ID" value="NZ_BKZW01000002.1"/>
</dbReference>
<gene>
    <name evidence="2" type="ORF">KDW_43840</name>
</gene>
<feature type="transmembrane region" description="Helical" evidence="1">
    <location>
        <begin position="83"/>
        <end position="104"/>
    </location>
</feature>
<accession>A0A5J4KSV3</accession>
<dbReference type="AlphaFoldDB" id="A0A5J4KSV3"/>
<evidence type="ECO:0000313" key="2">
    <source>
        <dbReference type="EMBL" id="GER90222.1"/>
    </source>
</evidence>
<feature type="transmembrane region" description="Helical" evidence="1">
    <location>
        <begin position="231"/>
        <end position="248"/>
    </location>
</feature>
<proteinExistence type="predicted"/>
<dbReference type="Proteomes" id="UP000326912">
    <property type="component" value="Unassembled WGS sequence"/>
</dbReference>
<feature type="transmembrane region" description="Helical" evidence="1">
    <location>
        <begin position="50"/>
        <end position="71"/>
    </location>
</feature>
<keyword evidence="1" id="KW-1133">Transmembrane helix</keyword>
<protein>
    <submittedName>
        <fullName evidence="2">Uncharacterized protein</fullName>
    </submittedName>
</protein>
<comment type="caution">
    <text evidence="2">The sequence shown here is derived from an EMBL/GenBank/DDBJ whole genome shotgun (WGS) entry which is preliminary data.</text>
</comment>
<feature type="transmembrane region" description="Helical" evidence="1">
    <location>
        <begin position="16"/>
        <end position="38"/>
    </location>
</feature>
<evidence type="ECO:0000313" key="3">
    <source>
        <dbReference type="Proteomes" id="UP000326912"/>
    </source>
</evidence>
<keyword evidence="3" id="KW-1185">Reference proteome</keyword>
<reference evidence="2 3" key="1">
    <citation type="submission" date="2019-10" db="EMBL/GenBank/DDBJ databases">
        <title>Dictyobacter vulcani sp. nov., within the class Ktedonobacteria, isolated from soil of volcanic Mt. Zao.</title>
        <authorList>
            <person name="Zheng Y."/>
            <person name="Wang C.M."/>
            <person name="Sakai Y."/>
            <person name="Abe K."/>
            <person name="Yokota A."/>
            <person name="Yabe S."/>
        </authorList>
    </citation>
    <scope>NUCLEOTIDE SEQUENCE [LARGE SCALE GENOMIC DNA]</scope>
    <source>
        <strain evidence="2 3">W12</strain>
    </source>
</reference>
<dbReference type="EMBL" id="BKZW01000002">
    <property type="protein sequence ID" value="GER90222.1"/>
    <property type="molecule type" value="Genomic_DNA"/>
</dbReference>
<name>A0A5J4KSV3_9CHLR</name>
<sequence length="326" mass="34982">MSDYPPGTRKRSARRIILTASLITCAIVVIYELIFLVFPGINFVLPQPYGFVALDALVNLLITFSAGLLVARLTRRIVPSIIVMCWTALCYTIISLAVGLGVGLVDVPPSSFSSYIPSFLQNSAIDLLAVISISLFGAWLGASLGCRSDQGIYTVYYGANRASRTRKLVAPEQSGDLQADSSQRQEELGTPVREFPALSVRQSVVSGLIVIVGSIALFSLLHFGLGVEGTAIFIIMVLCVIAAIAYIIRAVSAIGKSVELYTNGILILTPHASLPVLWHEIIQIDARKNQLLLVTGARIKLPTTIIGLDELHTDIATSMAQAAGTK</sequence>
<evidence type="ECO:0000256" key="1">
    <source>
        <dbReference type="SAM" id="Phobius"/>
    </source>
</evidence>
<feature type="transmembrane region" description="Helical" evidence="1">
    <location>
        <begin position="203"/>
        <end position="225"/>
    </location>
</feature>
<keyword evidence="1" id="KW-0472">Membrane</keyword>